<gene>
    <name evidence="2" type="ORF">PHJA_001157000</name>
</gene>
<evidence type="ECO:0000313" key="2">
    <source>
        <dbReference type="EMBL" id="GFP90131.1"/>
    </source>
</evidence>
<proteinExistence type="predicted"/>
<sequence>MQLIRRQFSDEAKGSFLNKSEVTDRVLCVVRNFQKVDPSKMLLKIFADVGKYTELKISGKMRSGEMMIIAWNQRAEPIIIDFLRLYLSKKSDISWTTQRCSLPTSFKLFTDLPDTNDDLIDSSDESDHEIAADNDDSVQKFMK</sequence>
<accession>A0A830C7B2</accession>
<evidence type="ECO:0000313" key="3">
    <source>
        <dbReference type="Proteomes" id="UP000653305"/>
    </source>
</evidence>
<reference evidence="2" key="1">
    <citation type="submission" date="2020-07" db="EMBL/GenBank/DDBJ databases">
        <title>Ethylene signaling mediates host invasion by parasitic plants.</title>
        <authorList>
            <person name="Yoshida S."/>
        </authorList>
    </citation>
    <scope>NUCLEOTIDE SEQUENCE</scope>
    <source>
        <strain evidence="2">Okayama</strain>
    </source>
</reference>
<comment type="caution">
    <text evidence="2">The sequence shown here is derived from an EMBL/GenBank/DDBJ whole genome shotgun (WGS) entry which is preliminary data.</text>
</comment>
<organism evidence="2 3">
    <name type="scientific">Phtheirospermum japonicum</name>
    <dbReference type="NCBI Taxonomy" id="374723"/>
    <lineage>
        <taxon>Eukaryota</taxon>
        <taxon>Viridiplantae</taxon>
        <taxon>Streptophyta</taxon>
        <taxon>Embryophyta</taxon>
        <taxon>Tracheophyta</taxon>
        <taxon>Spermatophyta</taxon>
        <taxon>Magnoliopsida</taxon>
        <taxon>eudicotyledons</taxon>
        <taxon>Gunneridae</taxon>
        <taxon>Pentapetalae</taxon>
        <taxon>asterids</taxon>
        <taxon>lamiids</taxon>
        <taxon>Lamiales</taxon>
        <taxon>Orobanchaceae</taxon>
        <taxon>Orobanchaceae incertae sedis</taxon>
        <taxon>Phtheirospermum</taxon>
    </lineage>
</organism>
<dbReference type="OrthoDB" id="448946at2759"/>
<feature type="compositionally biased region" description="Acidic residues" evidence="1">
    <location>
        <begin position="120"/>
        <end position="136"/>
    </location>
</feature>
<keyword evidence="3" id="KW-1185">Reference proteome</keyword>
<dbReference type="EMBL" id="BMAC01000209">
    <property type="protein sequence ID" value="GFP90131.1"/>
    <property type="molecule type" value="Genomic_DNA"/>
</dbReference>
<protein>
    <submittedName>
        <fullName evidence="2">Acyl carrier protein 2 mitochondrial</fullName>
    </submittedName>
</protein>
<name>A0A830C7B2_9LAMI</name>
<evidence type="ECO:0000256" key="1">
    <source>
        <dbReference type="SAM" id="MobiDB-lite"/>
    </source>
</evidence>
<feature type="region of interest" description="Disordered" evidence="1">
    <location>
        <begin position="120"/>
        <end position="143"/>
    </location>
</feature>
<dbReference type="AlphaFoldDB" id="A0A830C7B2"/>
<dbReference type="Proteomes" id="UP000653305">
    <property type="component" value="Unassembled WGS sequence"/>
</dbReference>